<evidence type="ECO:0000313" key="1">
    <source>
        <dbReference type="EMBL" id="NYY96829.1"/>
    </source>
</evidence>
<organism evidence="1">
    <name type="scientific">Bradyrhizobium barranii subsp. barranii</name>
    <dbReference type="NCBI Taxonomy" id="2823807"/>
    <lineage>
        <taxon>Bacteria</taxon>
        <taxon>Pseudomonadati</taxon>
        <taxon>Pseudomonadota</taxon>
        <taxon>Alphaproteobacteria</taxon>
        <taxon>Hyphomicrobiales</taxon>
        <taxon>Nitrobacteraceae</taxon>
        <taxon>Bradyrhizobium</taxon>
        <taxon>Bradyrhizobium barranii</taxon>
    </lineage>
</organism>
<gene>
    <name evidence="2" type="ORF">G6321_00001165</name>
    <name evidence="1" type="ORF">G6321_54055</name>
</gene>
<dbReference type="EMBL" id="JACBFH010000004">
    <property type="protein sequence ID" value="NYY96829.1"/>
    <property type="molecule type" value="Genomic_DNA"/>
</dbReference>
<evidence type="ECO:0000313" key="2">
    <source>
        <dbReference type="EMBL" id="UGX89727.1"/>
    </source>
</evidence>
<dbReference type="Proteomes" id="UP000564836">
    <property type="component" value="Plasmid pBb323S2a"/>
</dbReference>
<proteinExistence type="predicted"/>
<evidence type="ECO:0000313" key="3">
    <source>
        <dbReference type="Proteomes" id="UP000564836"/>
    </source>
</evidence>
<reference evidence="1" key="2">
    <citation type="submission" date="2020-06" db="EMBL/GenBank/DDBJ databases">
        <title>Whole Genome Sequence of Bradyrhizobium sp. Strain 323S2.</title>
        <authorList>
            <person name="Bromfield E.S.P."/>
        </authorList>
    </citation>
    <scope>NUCLEOTIDE SEQUENCE [LARGE SCALE GENOMIC DNA]</scope>
    <source>
        <strain evidence="1">323S2</strain>
    </source>
</reference>
<geneLocation type="plasmid" evidence="2 3">
    <name>pBb323S2a</name>
</geneLocation>
<dbReference type="RefSeq" id="WP_166354193.1">
    <property type="nucleotide sequence ID" value="NZ_CP049700.1"/>
</dbReference>
<dbReference type="AlphaFoldDB" id="A0A7Z0TX58"/>
<accession>A0A7Z0TX58</accession>
<protein>
    <submittedName>
        <fullName evidence="1">Uncharacterized protein</fullName>
    </submittedName>
</protein>
<sequence length="81" mass="8544">MDALTHLLAKAVAYVAVDQTFQCIRESGDIASWMKKAVAAAYDLFRGAANVAHNGFPIAIASNSASEEASTRTDTIASRPS</sequence>
<keyword evidence="2" id="KW-0614">Plasmid</keyword>
<name>A0A7Z0TX58_9BRAD</name>
<reference evidence="2 3" key="1">
    <citation type="journal article" date="2017" name="Syst. Appl. Microbiol.">
        <title>Soybeans inoculated with root zone soils of Canadian native legumes harbour diverse and novel Bradyrhizobium spp. that possess agricultural potential.</title>
        <authorList>
            <person name="Bromfield E.S.P."/>
            <person name="Cloutier S."/>
            <person name="Tambong J.T."/>
            <person name="Tran Thi T.V."/>
        </authorList>
    </citation>
    <scope>NUCLEOTIDE SEQUENCE [LARGE SCALE GENOMIC DNA]</scope>
    <source>
        <strain evidence="2 3">323S2</strain>
    </source>
</reference>
<dbReference type="EMBL" id="CP088278">
    <property type="protein sequence ID" value="UGX89727.1"/>
    <property type="molecule type" value="Genomic_DNA"/>
</dbReference>
<reference evidence="2 3" key="3">
    <citation type="journal article" date="2022" name="Int. J. Syst. Evol. Microbiol.">
        <title>Strains of Bradyrhizobium barranii sp. nov. associated with legumes native to Canada are symbionts of soybeans and belong to different subspecies (subsp. barranii subsp. nov. and subsp. apii subsp. nov.) and symbiovars (sv. glycinearum and sv. septentrionale).</title>
        <authorList>
            <person name="Bromfield E.S.P."/>
            <person name="Cloutier S."/>
            <person name="Wasai-Hara S."/>
            <person name="Minamisawa K."/>
        </authorList>
    </citation>
    <scope>NUCLEOTIDE SEQUENCE [LARGE SCALE GENOMIC DNA]</scope>
    <source>
        <strain evidence="2 3">323S2</strain>
        <plasmid evidence="3">pBb323S2a</plasmid>
    </source>
</reference>